<accession>A0A481Z2E9</accession>
<feature type="compositionally biased region" description="Basic and acidic residues" evidence="1">
    <location>
        <begin position="1"/>
        <end position="14"/>
    </location>
</feature>
<name>A0A481Z2E9_9VIRU</name>
<keyword evidence="2" id="KW-1133">Transmembrane helix</keyword>
<sequence>MKKYSDEESIKEAYYEEESSYSSDEYEYDEDGGSDDDIIDVNLENVRKKSYFMNSSYKIPLIEKISDYLPRSSRKNKHKRTNSKNKYNIYDNSEFYDDIIEEATKSIFDYDTDNQTSDKIQNIISLMSSIASSIAPFIGIIIGVILFIMYSSGGARRSNTLRIGF</sequence>
<evidence type="ECO:0008006" key="4">
    <source>
        <dbReference type="Google" id="ProtNLM"/>
    </source>
</evidence>
<evidence type="ECO:0000256" key="1">
    <source>
        <dbReference type="SAM" id="MobiDB-lite"/>
    </source>
</evidence>
<feature type="compositionally biased region" description="Acidic residues" evidence="1">
    <location>
        <begin position="15"/>
        <end position="36"/>
    </location>
</feature>
<reference evidence="3" key="1">
    <citation type="journal article" date="2019" name="MBio">
        <title>Virus Genomes from Deep Sea Sediments Expand the Ocean Megavirome and Support Independent Origins of Viral Gigantism.</title>
        <authorList>
            <person name="Backstrom D."/>
            <person name="Yutin N."/>
            <person name="Jorgensen S.L."/>
            <person name="Dharamshi J."/>
            <person name="Homa F."/>
            <person name="Zaremba-Niedwiedzka K."/>
            <person name="Spang A."/>
            <person name="Wolf Y.I."/>
            <person name="Koonin E.V."/>
            <person name="Ettema T.J."/>
        </authorList>
    </citation>
    <scope>NUCLEOTIDE SEQUENCE</scope>
</reference>
<proteinExistence type="predicted"/>
<feature type="transmembrane region" description="Helical" evidence="2">
    <location>
        <begin position="123"/>
        <end position="150"/>
    </location>
</feature>
<keyword evidence="2" id="KW-0472">Membrane</keyword>
<evidence type="ECO:0000256" key="2">
    <source>
        <dbReference type="SAM" id="Phobius"/>
    </source>
</evidence>
<protein>
    <recommendedName>
        <fullName evidence="4">Transmembrane protein</fullName>
    </recommendedName>
</protein>
<keyword evidence="2" id="KW-0812">Transmembrane</keyword>
<gene>
    <name evidence="3" type="ORF">LCPAC101_02200</name>
</gene>
<feature type="region of interest" description="Disordered" evidence="1">
    <location>
        <begin position="1"/>
        <end position="36"/>
    </location>
</feature>
<evidence type="ECO:0000313" key="3">
    <source>
        <dbReference type="EMBL" id="QBK89937.1"/>
    </source>
</evidence>
<organism evidence="3">
    <name type="scientific">Pithovirus LCPAC101</name>
    <dbReference type="NCBI Taxonomy" id="2506586"/>
    <lineage>
        <taxon>Viruses</taxon>
        <taxon>Pithoviruses</taxon>
    </lineage>
</organism>
<dbReference type="EMBL" id="MK500447">
    <property type="protein sequence ID" value="QBK89937.1"/>
    <property type="molecule type" value="Genomic_DNA"/>
</dbReference>